<dbReference type="EMBL" id="JACEIK010000445">
    <property type="protein sequence ID" value="MCD7457203.1"/>
    <property type="molecule type" value="Genomic_DNA"/>
</dbReference>
<keyword evidence="2" id="KW-1185">Reference proteome</keyword>
<feature type="non-terminal residue" evidence="1">
    <location>
        <position position="54"/>
    </location>
</feature>
<sequence>MGDSWYEEHPGGLSSSKRGKLLEIGFDNMTNPVWGTRSRRCILNRKVNTLTGDK</sequence>
<comment type="caution">
    <text evidence="1">The sequence shown here is derived from an EMBL/GenBank/DDBJ whole genome shotgun (WGS) entry which is preliminary data.</text>
</comment>
<evidence type="ECO:0000313" key="1">
    <source>
        <dbReference type="EMBL" id="MCD7457203.1"/>
    </source>
</evidence>
<accession>A0ABS8SEC2</accession>
<gene>
    <name evidence="1" type="ORF">HAX54_034468</name>
</gene>
<proteinExistence type="predicted"/>
<protein>
    <submittedName>
        <fullName evidence="1">Uncharacterized protein</fullName>
    </submittedName>
</protein>
<dbReference type="Proteomes" id="UP000823775">
    <property type="component" value="Unassembled WGS sequence"/>
</dbReference>
<evidence type="ECO:0000313" key="2">
    <source>
        <dbReference type="Proteomes" id="UP000823775"/>
    </source>
</evidence>
<reference evidence="1 2" key="1">
    <citation type="journal article" date="2021" name="BMC Genomics">
        <title>Datura genome reveals duplications of psychoactive alkaloid biosynthetic genes and high mutation rate following tissue culture.</title>
        <authorList>
            <person name="Rajewski A."/>
            <person name="Carter-House D."/>
            <person name="Stajich J."/>
            <person name="Litt A."/>
        </authorList>
    </citation>
    <scope>NUCLEOTIDE SEQUENCE [LARGE SCALE GENOMIC DNA]</scope>
    <source>
        <strain evidence="1">AR-01</strain>
    </source>
</reference>
<organism evidence="1 2">
    <name type="scientific">Datura stramonium</name>
    <name type="common">Jimsonweed</name>
    <name type="synonym">Common thornapple</name>
    <dbReference type="NCBI Taxonomy" id="4076"/>
    <lineage>
        <taxon>Eukaryota</taxon>
        <taxon>Viridiplantae</taxon>
        <taxon>Streptophyta</taxon>
        <taxon>Embryophyta</taxon>
        <taxon>Tracheophyta</taxon>
        <taxon>Spermatophyta</taxon>
        <taxon>Magnoliopsida</taxon>
        <taxon>eudicotyledons</taxon>
        <taxon>Gunneridae</taxon>
        <taxon>Pentapetalae</taxon>
        <taxon>asterids</taxon>
        <taxon>lamiids</taxon>
        <taxon>Solanales</taxon>
        <taxon>Solanaceae</taxon>
        <taxon>Solanoideae</taxon>
        <taxon>Datureae</taxon>
        <taxon>Datura</taxon>
    </lineage>
</organism>
<name>A0ABS8SEC2_DATST</name>